<gene>
    <name evidence="1" type="ORF">HMPREF0198_2358</name>
</gene>
<accession>C8NCY0</accession>
<name>C8NCY0_CARH6</name>
<dbReference type="EMBL" id="ACKY01000128">
    <property type="protein sequence ID" value="EEV87547.1"/>
    <property type="molecule type" value="Genomic_DNA"/>
</dbReference>
<reference evidence="1 2" key="1">
    <citation type="submission" date="2009-08" db="EMBL/GenBank/DDBJ databases">
        <authorList>
            <person name="Qin X."/>
            <person name="Bachman B."/>
            <person name="Battles P."/>
            <person name="Bell A."/>
            <person name="Bess C."/>
            <person name="Bickham C."/>
            <person name="Chaboub L."/>
            <person name="Chen D."/>
            <person name="Coyle M."/>
            <person name="Deiros D.R."/>
            <person name="Dinh H."/>
            <person name="Forbes L."/>
            <person name="Fowler G."/>
            <person name="Francisco L."/>
            <person name="Fu Q."/>
            <person name="Gubbala S."/>
            <person name="Hale W."/>
            <person name="Han Y."/>
            <person name="Hemphill L."/>
            <person name="Highlander S.K."/>
            <person name="Hirani K."/>
            <person name="Hogues M."/>
            <person name="Jackson L."/>
            <person name="Jakkamsetti A."/>
            <person name="Javaid M."/>
            <person name="Jiang H."/>
            <person name="Korchina V."/>
            <person name="Kovar C."/>
            <person name="Lara F."/>
            <person name="Lee S."/>
            <person name="Mata R."/>
            <person name="Mathew T."/>
            <person name="Moen C."/>
            <person name="Morales K."/>
            <person name="Munidasa M."/>
            <person name="Nazareth L."/>
            <person name="Ngo R."/>
            <person name="Nguyen L."/>
            <person name="Okwuonu G."/>
            <person name="Ongeri F."/>
            <person name="Patil S."/>
            <person name="Petrosino J."/>
            <person name="Pham C."/>
            <person name="Pham P."/>
            <person name="Pu L.-L."/>
            <person name="Puazo M."/>
            <person name="Raj R."/>
            <person name="Reid J."/>
            <person name="Rouhana J."/>
            <person name="Saada N."/>
            <person name="Shang Y."/>
            <person name="Simmons D."/>
            <person name="Thornton R."/>
            <person name="Warren J."/>
            <person name="Weissenberger G."/>
            <person name="Zhang J."/>
            <person name="Zhang L."/>
            <person name="Zhou C."/>
            <person name="Zhu D."/>
            <person name="Muzny D."/>
            <person name="Worley K."/>
            <person name="Gibbs R."/>
        </authorList>
    </citation>
    <scope>NUCLEOTIDE SEQUENCE [LARGE SCALE GENOMIC DNA]</scope>
    <source>
        <strain evidence="2">ATCC 15826 / DSM 8339 / NCTC 10426 / 6573</strain>
    </source>
</reference>
<organism evidence="1 2">
    <name type="scientific">Cardiobacterium hominis (strain ATCC 15826 / DSM 8339 / NCTC 10426 / 6573)</name>
    <dbReference type="NCBI Taxonomy" id="638300"/>
    <lineage>
        <taxon>Bacteria</taxon>
        <taxon>Pseudomonadati</taxon>
        <taxon>Pseudomonadota</taxon>
        <taxon>Gammaproteobacteria</taxon>
        <taxon>Cardiobacteriales</taxon>
        <taxon>Cardiobacteriaceae</taxon>
        <taxon>Cardiobacterium</taxon>
    </lineage>
</organism>
<keyword evidence="2" id="KW-1185">Reference proteome</keyword>
<comment type="caution">
    <text evidence="1">The sequence shown here is derived from an EMBL/GenBank/DDBJ whole genome shotgun (WGS) entry which is preliminary data.</text>
</comment>
<sequence length="56" mass="6187">MLFASVGLFGIFICPDRRCVPALTPALSHRERGQSGGFSSFSFLHEVRGEVFPIFV</sequence>
<dbReference type="HOGENOM" id="CLU_3005669_0_0_6"/>
<dbReference type="Proteomes" id="UP000004870">
    <property type="component" value="Unassembled WGS sequence"/>
</dbReference>
<evidence type="ECO:0000313" key="1">
    <source>
        <dbReference type="EMBL" id="EEV87547.1"/>
    </source>
</evidence>
<evidence type="ECO:0000313" key="2">
    <source>
        <dbReference type="Proteomes" id="UP000004870"/>
    </source>
</evidence>
<proteinExistence type="predicted"/>
<dbReference type="AlphaFoldDB" id="C8NCY0"/>
<protein>
    <submittedName>
        <fullName evidence="1">Uncharacterized protein</fullName>
    </submittedName>
</protein>